<keyword evidence="4" id="KW-0963">Cytoplasm</keyword>
<keyword evidence="9" id="KW-0067">ATP-binding</keyword>
<dbReference type="OrthoDB" id="1926878at2759"/>
<dbReference type="AlphaFoldDB" id="A0A8H7E225"/>
<evidence type="ECO:0000256" key="13">
    <source>
        <dbReference type="ARBA" id="ARBA00042316"/>
    </source>
</evidence>
<protein>
    <recommendedName>
        <fullName evidence="11">Ubiquitin-conjugating enzyme E2 Z</fullName>
        <ecNumber evidence="3">2.3.2.23</ecNumber>
    </recommendedName>
    <alternativeName>
        <fullName evidence="12">E2 ubiquitin-conjugating enzyme Z</fullName>
    </alternativeName>
    <alternativeName>
        <fullName evidence="14">Ubiquitin carrier protein Z</fullName>
    </alternativeName>
    <alternativeName>
        <fullName evidence="13">Ubiquitin-protein ligase Z</fullName>
    </alternativeName>
</protein>
<name>A0A8H7E225_9EURO</name>
<dbReference type="EC" id="2.3.2.23" evidence="3"/>
<dbReference type="GO" id="GO:0004869">
    <property type="term" value="F:cysteine-type endopeptidase inhibitor activity"/>
    <property type="evidence" value="ECO:0007669"/>
    <property type="project" value="TreeGrafter"/>
</dbReference>
<accession>A0A8H7E225</accession>
<dbReference type="CDD" id="cd23809">
    <property type="entry name" value="UBCc_UBE2Z"/>
    <property type="match status" value="1"/>
</dbReference>
<keyword evidence="10" id="KW-0539">Nucleus</keyword>
<evidence type="ECO:0000256" key="8">
    <source>
        <dbReference type="ARBA" id="ARBA00022786"/>
    </source>
</evidence>
<dbReference type="Gene3D" id="3.10.110.10">
    <property type="entry name" value="Ubiquitin Conjugating Enzyme"/>
    <property type="match status" value="2"/>
</dbReference>
<evidence type="ECO:0000256" key="4">
    <source>
        <dbReference type="ARBA" id="ARBA00022490"/>
    </source>
</evidence>
<dbReference type="SUPFAM" id="SSF54495">
    <property type="entry name" value="UBC-like"/>
    <property type="match status" value="2"/>
</dbReference>
<dbReference type="PROSITE" id="PS50127">
    <property type="entry name" value="UBC_2"/>
    <property type="match status" value="2"/>
</dbReference>
<evidence type="ECO:0000313" key="17">
    <source>
        <dbReference type="Proteomes" id="UP000606974"/>
    </source>
</evidence>
<feature type="domain" description="UBC core" evidence="15">
    <location>
        <begin position="300"/>
        <end position="448"/>
    </location>
</feature>
<gene>
    <name evidence="16" type="ORF">GJ744_003589</name>
</gene>
<dbReference type="Pfam" id="PF00179">
    <property type="entry name" value="UQ_con"/>
    <property type="match status" value="2"/>
</dbReference>
<comment type="subcellular location">
    <subcellularLocation>
        <location evidence="2">Cytoplasm</location>
    </subcellularLocation>
    <subcellularLocation>
        <location evidence="1">Nucleus</location>
    </subcellularLocation>
</comment>
<dbReference type="PANTHER" id="PTHR46116">
    <property type="entry name" value="(E3-INDEPENDENT) E2 UBIQUITIN-CONJUGATING ENZYME"/>
    <property type="match status" value="1"/>
</dbReference>
<dbReference type="EMBL" id="JAACFV010000170">
    <property type="protein sequence ID" value="KAF7503606.1"/>
    <property type="molecule type" value="Genomic_DNA"/>
</dbReference>
<dbReference type="GO" id="GO:0006915">
    <property type="term" value="P:apoptotic process"/>
    <property type="evidence" value="ECO:0007669"/>
    <property type="project" value="UniProtKB-KW"/>
</dbReference>
<evidence type="ECO:0000256" key="7">
    <source>
        <dbReference type="ARBA" id="ARBA00022741"/>
    </source>
</evidence>
<organism evidence="16 17">
    <name type="scientific">Endocarpon pusillum</name>
    <dbReference type="NCBI Taxonomy" id="364733"/>
    <lineage>
        <taxon>Eukaryota</taxon>
        <taxon>Fungi</taxon>
        <taxon>Dikarya</taxon>
        <taxon>Ascomycota</taxon>
        <taxon>Pezizomycotina</taxon>
        <taxon>Eurotiomycetes</taxon>
        <taxon>Chaetothyriomycetidae</taxon>
        <taxon>Verrucariales</taxon>
        <taxon>Verrucariaceae</taxon>
        <taxon>Endocarpon</taxon>
    </lineage>
</organism>
<evidence type="ECO:0000256" key="11">
    <source>
        <dbReference type="ARBA" id="ARBA00039894"/>
    </source>
</evidence>
<evidence type="ECO:0000256" key="10">
    <source>
        <dbReference type="ARBA" id="ARBA00023242"/>
    </source>
</evidence>
<dbReference type="PANTHER" id="PTHR46116:SF26">
    <property type="entry name" value="UBIQUITIN-CONJUGATING ENZYME E2 Z"/>
    <property type="match status" value="1"/>
</dbReference>
<proteinExistence type="predicted"/>
<sequence>MASTIVRITKEIRHIQQGTDLSIAVAYRDSNIQHIKALIVGPPETPYEFGFFEFNVRLGRDYPSSPPSVTATTTNGGRCRFNPNIYAGGKVCLSILGTWRGERPGEEWSSAQGLESILISIQSLMSSNPYENEPGYENKKGPDELRHQALYVDKIRHETLRIAVIQKLEEQLGILPNGQVEPPAPAWESEIDEDVEEALEKMGDMEKIKFEPFKDLFKRRFLWYYDTYLSTIETYAKKHRDGEKFQKMEFEHGGNTMDGTYQYSDLKRRLNLIHSTIHMETERWAEEGLNAKRREVGVSANLQRQHEQIVEAHKDKAFTIDLELASDNPFVWQITYFGKPMTHLDGGMFKIRICLSPRFPDEQPRVRVLTPIYHHRVAKDGTLCYFPKKVEEMKSHIDAIVEALEDDSPPYDPRTTVHPEAAKLYWGSADDKKKYHRQLRRSVERSMDEC</sequence>
<dbReference type="GO" id="GO:0061631">
    <property type="term" value="F:ubiquitin conjugating enzyme activity"/>
    <property type="evidence" value="ECO:0007669"/>
    <property type="project" value="UniProtKB-EC"/>
</dbReference>
<evidence type="ECO:0000259" key="15">
    <source>
        <dbReference type="PROSITE" id="PS50127"/>
    </source>
</evidence>
<dbReference type="CDD" id="cd00195">
    <property type="entry name" value="UBCc_UEV"/>
    <property type="match status" value="1"/>
</dbReference>
<evidence type="ECO:0000256" key="9">
    <source>
        <dbReference type="ARBA" id="ARBA00022840"/>
    </source>
</evidence>
<evidence type="ECO:0000256" key="5">
    <source>
        <dbReference type="ARBA" id="ARBA00022679"/>
    </source>
</evidence>
<evidence type="ECO:0000256" key="3">
    <source>
        <dbReference type="ARBA" id="ARBA00012486"/>
    </source>
</evidence>
<keyword evidence="6" id="KW-0053">Apoptosis</keyword>
<evidence type="ECO:0000256" key="2">
    <source>
        <dbReference type="ARBA" id="ARBA00004496"/>
    </source>
</evidence>
<dbReference type="GO" id="GO:0005634">
    <property type="term" value="C:nucleus"/>
    <property type="evidence" value="ECO:0007669"/>
    <property type="project" value="UniProtKB-SubCell"/>
</dbReference>
<keyword evidence="5" id="KW-0808">Transferase</keyword>
<dbReference type="GO" id="GO:0005524">
    <property type="term" value="F:ATP binding"/>
    <property type="evidence" value="ECO:0007669"/>
    <property type="project" value="UniProtKB-KW"/>
</dbReference>
<evidence type="ECO:0000256" key="12">
    <source>
        <dbReference type="ARBA" id="ARBA00041798"/>
    </source>
</evidence>
<dbReference type="InterPro" id="IPR016135">
    <property type="entry name" value="UBQ-conjugating_enzyme/RWD"/>
</dbReference>
<dbReference type="InterPro" id="IPR000608">
    <property type="entry name" value="UBC"/>
</dbReference>
<dbReference type="GO" id="GO:0043066">
    <property type="term" value="P:negative regulation of apoptotic process"/>
    <property type="evidence" value="ECO:0007669"/>
    <property type="project" value="TreeGrafter"/>
</dbReference>
<dbReference type="GO" id="GO:0005737">
    <property type="term" value="C:cytoplasm"/>
    <property type="evidence" value="ECO:0007669"/>
    <property type="project" value="UniProtKB-SubCell"/>
</dbReference>
<evidence type="ECO:0000313" key="16">
    <source>
        <dbReference type="EMBL" id="KAF7503606.1"/>
    </source>
</evidence>
<keyword evidence="7" id="KW-0547">Nucleotide-binding</keyword>
<comment type="caution">
    <text evidence="16">The sequence shown here is derived from an EMBL/GenBank/DDBJ whole genome shotgun (WGS) entry which is preliminary data.</text>
</comment>
<keyword evidence="8" id="KW-0833">Ubl conjugation pathway</keyword>
<evidence type="ECO:0000256" key="14">
    <source>
        <dbReference type="ARBA" id="ARBA00042401"/>
    </source>
</evidence>
<keyword evidence="17" id="KW-1185">Reference proteome</keyword>
<evidence type="ECO:0000256" key="6">
    <source>
        <dbReference type="ARBA" id="ARBA00022703"/>
    </source>
</evidence>
<feature type="domain" description="UBC core" evidence="15">
    <location>
        <begin position="3"/>
        <end position="164"/>
    </location>
</feature>
<dbReference type="Proteomes" id="UP000606974">
    <property type="component" value="Unassembled WGS sequence"/>
</dbReference>
<dbReference type="SMART" id="SM00212">
    <property type="entry name" value="UBCc"/>
    <property type="match status" value="2"/>
</dbReference>
<reference evidence="16" key="1">
    <citation type="submission" date="2020-02" db="EMBL/GenBank/DDBJ databases">
        <authorList>
            <person name="Palmer J.M."/>
        </authorList>
    </citation>
    <scope>NUCLEOTIDE SEQUENCE</scope>
    <source>
        <strain evidence="16">EPUS1.4</strain>
        <tissue evidence="16">Thallus</tissue>
    </source>
</reference>
<evidence type="ECO:0000256" key="1">
    <source>
        <dbReference type="ARBA" id="ARBA00004123"/>
    </source>
</evidence>